<name>H1S9Z3_9BURK</name>
<feature type="compositionally biased region" description="Low complexity" evidence="1">
    <location>
        <begin position="75"/>
        <end position="87"/>
    </location>
</feature>
<dbReference type="EMBL" id="AHJE01000061">
    <property type="protein sequence ID" value="EHP40678.1"/>
    <property type="molecule type" value="Genomic_DNA"/>
</dbReference>
<evidence type="ECO:0000256" key="1">
    <source>
        <dbReference type="SAM" id="MobiDB-lite"/>
    </source>
</evidence>
<dbReference type="PATRIC" id="fig|1127483.3.peg.4899"/>
<evidence type="ECO:0000313" key="2">
    <source>
        <dbReference type="EMBL" id="EHP40678.1"/>
    </source>
</evidence>
<dbReference type="Proteomes" id="UP000005808">
    <property type="component" value="Unassembled WGS sequence"/>
</dbReference>
<reference evidence="2 3" key="1">
    <citation type="journal article" date="2012" name="J. Bacteriol.">
        <title>De Novo Genome Project of Cupriavidus basilensis OR16.</title>
        <authorList>
            <person name="Cserhati M."/>
            <person name="Kriszt B."/>
            <person name="Szoboszlay S."/>
            <person name="Toth A."/>
            <person name="Szabo I."/>
            <person name="Tancsics A."/>
            <person name="Nagy I."/>
            <person name="Horvath B."/>
            <person name="Nagy I."/>
            <person name="Kukolya J."/>
        </authorList>
    </citation>
    <scope>NUCLEOTIDE SEQUENCE [LARGE SCALE GENOMIC DNA]</scope>
    <source>
        <strain evidence="2 3">OR16</strain>
    </source>
</reference>
<organism evidence="2 3">
    <name type="scientific">Cupriavidus basilensis OR16</name>
    <dbReference type="NCBI Taxonomy" id="1127483"/>
    <lineage>
        <taxon>Bacteria</taxon>
        <taxon>Pseudomonadati</taxon>
        <taxon>Pseudomonadota</taxon>
        <taxon>Betaproteobacteria</taxon>
        <taxon>Burkholderiales</taxon>
        <taxon>Burkholderiaceae</taxon>
        <taxon>Cupriavidus</taxon>
    </lineage>
</organism>
<protein>
    <submittedName>
        <fullName evidence="2">Uncharacterized protein</fullName>
    </submittedName>
</protein>
<accession>H1S9Z3</accession>
<evidence type="ECO:0000313" key="3">
    <source>
        <dbReference type="Proteomes" id="UP000005808"/>
    </source>
</evidence>
<comment type="caution">
    <text evidence="2">The sequence shown here is derived from an EMBL/GenBank/DDBJ whole genome shotgun (WGS) entry which is preliminary data.</text>
</comment>
<gene>
    <name evidence="2" type="ORF">OR16_24500</name>
</gene>
<dbReference type="AlphaFoldDB" id="H1S9Z3"/>
<dbReference type="RefSeq" id="WP_006160254.1">
    <property type="nucleotide sequence ID" value="NZ_AHJE01000061.1"/>
</dbReference>
<proteinExistence type="predicted"/>
<feature type="region of interest" description="Disordered" evidence="1">
    <location>
        <begin position="75"/>
        <end position="113"/>
    </location>
</feature>
<sequence length="113" mass="12262">MLLHRWVEAPVMAAGRRVAARRARVASGHAFWRAVDKARHALRPAVRRHSREVGTDHYGCRARRRQFPGKAQVAAKLAKSSARAASSPPVQKPGEGQGLDGICAVTPPQRGKA</sequence>